<gene>
    <name evidence="1" type="ORF">EEDITHA_LOCUS17781</name>
</gene>
<proteinExistence type="predicted"/>
<evidence type="ECO:0000313" key="2">
    <source>
        <dbReference type="Proteomes" id="UP001153954"/>
    </source>
</evidence>
<evidence type="ECO:0000313" key="1">
    <source>
        <dbReference type="EMBL" id="CAH2103241.1"/>
    </source>
</evidence>
<reference evidence="1" key="1">
    <citation type="submission" date="2022-03" db="EMBL/GenBank/DDBJ databases">
        <authorList>
            <person name="Tunstrom K."/>
        </authorList>
    </citation>
    <scope>NUCLEOTIDE SEQUENCE</scope>
</reference>
<dbReference type="PANTHER" id="PTHR47027">
    <property type="entry name" value="REVERSE TRANSCRIPTASE DOMAIN-CONTAINING PROTEIN"/>
    <property type="match status" value="1"/>
</dbReference>
<keyword evidence="2" id="KW-1185">Reference proteome</keyword>
<dbReference type="EMBL" id="CAKOGL010000026">
    <property type="protein sequence ID" value="CAH2103241.1"/>
    <property type="molecule type" value="Genomic_DNA"/>
</dbReference>
<dbReference type="AlphaFoldDB" id="A0AAU9UW52"/>
<sequence length="129" mass="14749">MNMEKTKVMATTYPLENPIILGSKPLEQVKKYVYLGQQIQLGRDFLTADIERRIHLGWAAFGKLRCVFQSKLPQSLKSKVFTQCLLPIMTYASETWTLTKELVVNMKDLIGAVRETLINVSRDVDGLWS</sequence>
<protein>
    <recommendedName>
        <fullName evidence="3">Endonuclease-reverse transcriptase</fullName>
    </recommendedName>
</protein>
<dbReference type="Proteomes" id="UP001153954">
    <property type="component" value="Unassembled WGS sequence"/>
</dbReference>
<organism evidence="1 2">
    <name type="scientific">Euphydryas editha</name>
    <name type="common">Edith's checkerspot</name>
    <dbReference type="NCBI Taxonomy" id="104508"/>
    <lineage>
        <taxon>Eukaryota</taxon>
        <taxon>Metazoa</taxon>
        <taxon>Ecdysozoa</taxon>
        <taxon>Arthropoda</taxon>
        <taxon>Hexapoda</taxon>
        <taxon>Insecta</taxon>
        <taxon>Pterygota</taxon>
        <taxon>Neoptera</taxon>
        <taxon>Endopterygota</taxon>
        <taxon>Lepidoptera</taxon>
        <taxon>Glossata</taxon>
        <taxon>Ditrysia</taxon>
        <taxon>Papilionoidea</taxon>
        <taxon>Nymphalidae</taxon>
        <taxon>Nymphalinae</taxon>
        <taxon>Euphydryas</taxon>
    </lineage>
</organism>
<accession>A0AAU9UW52</accession>
<comment type="caution">
    <text evidence="1">The sequence shown here is derived from an EMBL/GenBank/DDBJ whole genome shotgun (WGS) entry which is preliminary data.</text>
</comment>
<evidence type="ECO:0008006" key="3">
    <source>
        <dbReference type="Google" id="ProtNLM"/>
    </source>
</evidence>
<dbReference type="PANTHER" id="PTHR47027:SF20">
    <property type="entry name" value="REVERSE TRANSCRIPTASE-LIKE PROTEIN WITH RNA-DIRECTED DNA POLYMERASE DOMAIN"/>
    <property type="match status" value="1"/>
</dbReference>
<name>A0AAU9UW52_EUPED</name>